<reference evidence="1" key="1">
    <citation type="submission" date="2022-11" db="EMBL/GenBank/DDBJ databases">
        <authorList>
            <person name="Hyden B.L."/>
            <person name="Feng K."/>
            <person name="Yates T."/>
            <person name="Jawdy S."/>
            <person name="Smart L.B."/>
            <person name="Muchero W."/>
        </authorList>
    </citation>
    <scope>NUCLEOTIDE SEQUENCE</scope>
    <source>
        <tissue evidence="1">Shoot tip</tissue>
    </source>
</reference>
<gene>
    <name evidence="1" type="ORF">OIU79_024124</name>
</gene>
<name>A0A9Q1A9Q1_SALPP</name>
<reference evidence="1" key="2">
    <citation type="journal article" date="2023" name="Int. J. Mol. Sci.">
        <title>De Novo Assembly and Annotation of 11 Diverse Shrub Willow (Salix) Genomes Reveals Novel Gene Organization in Sex-Linked Regions.</title>
        <authorList>
            <person name="Hyden B."/>
            <person name="Feng K."/>
            <person name="Yates T.B."/>
            <person name="Jawdy S."/>
            <person name="Cereghino C."/>
            <person name="Smart L.B."/>
            <person name="Muchero W."/>
        </authorList>
    </citation>
    <scope>NUCLEOTIDE SEQUENCE</scope>
    <source>
        <tissue evidence="1">Shoot tip</tissue>
    </source>
</reference>
<protein>
    <submittedName>
        <fullName evidence="1">Uncharacterized protein</fullName>
    </submittedName>
</protein>
<dbReference type="AlphaFoldDB" id="A0A9Q1A9Q1"/>
<evidence type="ECO:0000313" key="2">
    <source>
        <dbReference type="Proteomes" id="UP001151532"/>
    </source>
</evidence>
<organism evidence="1 2">
    <name type="scientific">Salix purpurea</name>
    <name type="common">Purple osier willow</name>
    <dbReference type="NCBI Taxonomy" id="77065"/>
    <lineage>
        <taxon>Eukaryota</taxon>
        <taxon>Viridiplantae</taxon>
        <taxon>Streptophyta</taxon>
        <taxon>Embryophyta</taxon>
        <taxon>Tracheophyta</taxon>
        <taxon>Spermatophyta</taxon>
        <taxon>Magnoliopsida</taxon>
        <taxon>eudicotyledons</taxon>
        <taxon>Gunneridae</taxon>
        <taxon>Pentapetalae</taxon>
        <taxon>rosids</taxon>
        <taxon>fabids</taxon>
        <taxon>Malpighiales</taxon>
        <taxon>Salicaceae</taxon>
        <taxon>Saliceae</taxon>
        <taxon>Salix</taxon>
    </lineage>
</organism>
<evidence type="ECO:0000313" key="1">
    <source>
        <dbReference type="EMBL" id="KAJ6763515.1"/>
    </source>
</evidence>
<comment type="caution">
    <text evidence="1">The sequence shown here is derived from an EMBL/GenBank/DDBJ whole genome shotgun (WGS) entry which is preliminary data.</text>
</comment>
<accession>A0A9Q1A9Q1</accession>
<sequence>MEAVICTGYLAADCVTHQGRDRPSMADAENRLDRALAACMVQPSSLSRPATRSSIREIKSVGEEIFEIEESTHDAPQNGATTTAPRGGRLQPCFLCPAELFIRWKIKTDSKGFSIRYS</sequence>
<dbReference type="Proteomes" id="UP001151532">
    <property type="component" value="Chromosome 13"/>
</dbReference>
<dbReference type="EMBL" id="JAPFFK010000005">
    <property type="protein sequence ID" value="KAJ6763515.1"/>
    <property type="molecule type" value="Genomic_DNA"/>
</dbReference>
<keyword evidence="2" id="KW-1185">Reference proteome</keyword>
<proteinExistence type="predicted"/>